<accession>A0A662DLK3</accession>
<sequence length="64" mass="7597">MEDKIVKKIKSENVGRWIGIKEGKIVTTSENHRDIYKVLKERNLSGVYVFYSPTEKEKRYGFLF</sequence>
<dbReference type="Proteomes" id="UP000267654">
    <property type="component" value="Unassembled WGS sequence"/>
</dbReference>
<proteinExistence type="predicted"/>
<dbReference type="EMBL" id="QMQB01000013">
    <property type="protein sequence ID" value="RLE15022.1"/>
    <property type="molecule type" value="Genomic_DNA"/>
</dbReference>
<protein>
    <recommendedName>
        <fullName evidence="3">DUF5678 domain-containing protein</fullName>
    </recommendedName>
</protein>
<name>A0A662DLK3_UNCAE</name>
<reference evidence="1 2" key="1">
    <citation type="submission" date="2018-06" db="EMBL/GenBank/DDBJ databases">
        <title>Extensive metabolic versatility and redundancy in microbially diverse, dynamic hydrothermal sediments.</title>
        <authorList>
            <person name="Dombrowski N."/>
            <person name="Teske A."/>
            <person name="Baker B.J."/>
        </authorList>
    </citation>
    <scope>NUCLEOTIDE SEQUENCE [LARGE SCALE GENOMIC DNA]</scope>
    <source>
        <strain evidence="1">B19_G9</strain>
    </source>
</reference>
<evidence type="ECO:0000313" key="1">
    <source>
        <dbReference type="EMBL" id="RLE15022.1"/>
    </source>
</evidence>
<comment type="caution">
    <text evidence="1">The sequence shown here is derived from an EMBL/GenBank/DDBJ whole genome shotgun (WGS) entry which is preliminary data.</text>
</comment>
<organism evidence="1 2">
    <name type="scientific">Aerophobetes bacterium</name>
    <dbReference type="NCBI Taxonomy" id="2030807"/>
    <lineage>
        <taxon>Bacteria</taxon>
        <taxon>Candidatus Aerophobota</taxon>
    </lineage>
</organism>
<evidence type="ECO:0008006" key="3">
    <source>
        <dbReference type="Google" id="ProtNLM"/>
    </source>
</evidence>
<dbReference type="AlphaFoldDB" id="A0A662DLK3"/>
<gene>
    <name evidence="1" type="ORF">DRI96_00600</name>
</gene>
<evidence type="ECO:0000313" key="2">
    <source>
        <dbReference type="Proteomes" id="UP000267654"/>
    </source>
</evidence>